<evidence type="ECO:0000256" key="3">
    <source>
        <dbReference type="ARBA" id="ARBA00022723"/>
    </source>
</evidence>
<evidence type="ECO:0000313" key="10">
    <source>
        <dbReference type="EMBL" id="TWO33889.1"/>
    </source>
</evidence>
<keyword evidence="11" id="KW-1185">Reference proteome</keyword>
<dbReference type="EC" id="1.16.3.2" evidence="8"/>
<reference evidence="10 11" key="2">
    <citation type="submission" date="2019-07" db="EMBL/GenBank/DDBJ databases">
        <title>Seonamhaeicola sp. W255 draft genome.</title>
        <authorList>
            <person name="Zhang X.-Y."/>
            <person name="Zhang R."/>
            <person name="Zhong Y.-L."/>
            <person name="Du Z.-J."/>
        </authorList>
    </citation>
    <scope>NUCLEOTIDE SEQUENCE [LARGE SCALE GENOMIC DNA]</scope>
    <source>
        <strain evidence="10 11">W255</strain>
    </source>
</reference>
<dbReference type="PANTHER" id="PTHR11431">
    <property type="entry name" value="FERRITIN"/>
    <property type="match status" value="1"/>
</dbReference>
<comment type="similarity">
    <text evidence="1 8">Belongs to the ferritin family. Prokaryotic subfamily.</text>
</comment>
<dbReference type="InterPro" id="IPR041719">
    <property type="entry name" value="Ferritin_prok"/>
</dbReference>
<comment type="catalytic activity">
    <reaction evidence="8">
        <text>4 Fe(2+) + O2 + 6 H2O = 4 iron(III) oxide-hydroxide + 12 H(+)</text>
        <dbReference type="Rhea" id="RHEA:11972"/>
        <dbReference type="ChEBI" id="CHEBI:15377"/>
        <dbReference type="ChEBI" id="CHEBI:15378"/>
        <dbReference type="ChEBI" id="CHEBI:15379"/>
        <dbReference type="ChEBI" id="CHEBI:29033"/>
        <dbReference type="ChEBI" id="CHEBI:78619"/>
        <dbReference type="EC" id="1.16.3.2"/>
    </reaction>
</comment>
<feature type="domain" description="Ferritin-like diiron" evidence="9">
    <location>
        <begin position="1"/>
        <end position="145"/>
    </location>
</feature>
<dbReference type="Gene3D" id="1.20.1260.10">
    <property type="match status" value="1"/>
</dbReference>
<dbReference type="SUPFAM" id="SSF47240">
    <property type="entry name" value="Ferritin-like"/>
    <property type="match status" value="1"/>
</dbReference>
<dbReference type="OrthoDB" id="9801481at2"/>
<dbReference type="GO" id="GO:0016491">
    <property type="term" value="F:oxidoreductase activity"/>
    <property type="evidence" value="ECO:0007669"/>
    <property type="project" value="UniProtKB-KW"/>
</dbReference>
<keyword evidence="3 7" id="KW-0479">Metal-binding</keyword>
<evidence type="ECO:0000256" key="5">
    <source>
        <dbReference type="ARBA" id="ARBA00023004"/>
    </source>
</evidence>
<dbReference type="GO" id="GO:0042802">
    <property type="term" value="F:identical protein binding"/>
    <property type="evidence" value="ECO:0007669"/>
    <property type="project" value="UniProtKB-ARBA"/>
</dbReference>
<dbReference type="PROSITE" id="PS50905">
    <property type="entry name" value="FERRITIN_LIKE"/>
    <property type="match status" value="1"/>
</dbReference>
<dbReference type="InterPro" id="IPR001519">
    <property type="entry name" value="Ferritin"/>
</dbReference>
<dbReference type="AlphaFoldDB" id="A0A562YG99"/>
<protein>
    <recommendedName>
        <fullName evidence="8">Ferritin</fullName>
        <ecNumber evidence="8">1.16.3.2</ecNumber>
    </recommendedName>
</protein>
<evidence type="ECO:0000256" key="8">
    <source>
        <dbReference type="RuleBase" id="RU361145"/>
    </source>
</evidence>
<comment type="caution">
    <text evidence="10">The sequence shown here is derived from an EMBL/GenBank/DDBJ whole genome shotgun (WGS) entry which is preliminary data.</text>
</comment>
<dbReference type="Proteomes" id="UP000295814">
    <property type="component" value="Unassembled WGS sequence"/>
</dbReference>
<reference evidence="10 11" key="1">
    <citation type="submission" date="2019-03" db="EMBL/GenBank/DDBJ databases">
        <authorList>
            <person name="Zhong Y.L."/>
        </authorList>
    </citation>
    <scope>NUCLEOTIDE SEQUENCE [LARGE SCALE GENOMIC DNA]</scope>
    <source>
        <strain evidence="10 11">W255</strain>
    </source>
</reference>
<dbReference type="InterPro" id="IPR009078">
    <property type="entry name" value="Ferritin-like_SF"/>
</dbReference>
<dbReference type="EMBL" id="SMZJ02000002">
    <property type="protein sequence ID" value="TWO33889.1"/>
    <property type="molecule type" value="Genomic_DNA"/>
</dbReference>
<organism evidence="10 11">
    <name type="scientific">Seonamhaeicola sediminis</name>
    <dbReference type="NCBI Taxonomy" id="2528206"/>
    <lineage>
        <taxon>Bacteria</taxon>
        <taxon>Pseudomonadati</taxon>
        <taxon>Bacteroidota</taxon>
        <taxon>Flavobacteriia</taxon>
        <taxon>Flavobacteriales</taxon>
        <taxon>Flavobacteriaceae</taxon>
    </lineage>
</organism>
<evidence type="ECO:0000256" key="1">
    <source>
        <dbReference type="ARBA" id="ARBA00006950"/>
    </source>
</evidence>
<evidence type="ECO:0000256" key="4">
    <source>
        <dbReference type="ARBA" id="ARBA00023002"/>
    </source>
</evidence>
<feature type="binding site" evidence="7">
    <location>
        <position position="53"/>
    </location>
    <ligand>
        <name>Fe cation</name>
        <dbReference type="ChEBI" id="CHEBI:24875"/>
        <label>1</label>
    </ligand>
</feature>
<comment type="function">
    <text evidence="6">May alleviate iron toxicity in the presence of oxygen.</text>
</comment>
<dbReference type="RefSeq" id="WP_133355787.1">
    <property type="nucleotide sequence ID" value="NZ_SMZJ02000002.1"/>
</dbReference>
<dbReference type="InterPro" id="IPR008331">
    <property type="entry name" value="Ferritin_DPS_dom"/>
</dbReference>
<dbReference type="CDD" id="cd01055">
    <property type="entry name" value="Nonheme_Ferritin"/>
    <property type="match status" value="1"/>
</dbReference>
<dbReference type="Pfam" id="PF00210">
    <property type="entry name" value="Ferritin"/>
    <property type="match status" value="1"/>
</dbReference>
<feature type="binding site" evidence="7">
    <location>
        <position position="94"/>
    </location>
    <ligand>
        <name>Fe cation</name>
        <dbReference type="ChEBI" id="CHEBI:24875"/>
        <label>1</label>
    </ligand>
</feature>
<dbReference type="InterPro" id="IPR012347">
    <property type="entry name" value="Ferritin-like"/>
</dbReference>
<dbReference type="GO" id="GO:0006826">
    <property type="term" value="P:iron ion transport"/>
    <property type="evidence" value="ECO:0007669"/>
    <property type="project" value="InterPro"/>
</dbReference>
<proteinExistence type="inferred from homology"/>
<dbReference type="GO" id="GO:0005737">
    <property type="term" value="C:cytoplasm"/>
    <property type="evidence" value="ECO:0007669"/>
    <property type="project" value="UniProtKB-SubCell"/>
</dbReference>
<evidence type="ECO:0000259" key="9">
    <source>
        <dbReference type="PROSITE" id="PS50905"/>
    </source>
</evidence>
<feature type="binding site" evidence="7">
    <location>
        <position position="17"/>
    </location>
    <ligand>
        <name>Fe cation</name>
        <dbReference type="ChEBI" id="CHEBI:24875"/>
        <label>1</label>
    </ligand>
</feature>
<keyword evidence="8" id="KW-0963">Cytoplasm</keyword>
<accession>A0A562YG99</accession>
<dbReference type="GO" id="GO:0006879">
    <property type="term" value="P:intracellular iron ion homeostasis"/>
    <property type="evidence" value="ECO:0007669"/>
    <property type="project" value="UniProtKB-KW"/>
</dbReference>
<name>A0A562YG99_9FLAO</name>
<evidence type="ECO:0000256" key="7">
    <source>
        <dbReference type="PIRSR" id="PIRSR601519-1"/>
    </source>
</evidence>
<keyword evidence="5 7" id="KW-0408">Iron</keyword>
<sequence length="175" mass="19836">MLSKTIEKALNNQIRIEAESSQIYLAMACWAEVKGLEGIANFMYAQSDEERDHMLKLVKFVNERGGHAQISALKAPGVTFESFKEMFELLFKHEVFVSNSINELVHITLQEKDYATHNFLQWYVSEQIEEEAMARTILDKINLIGDDKGGLYLFDRDIENLTVSSAAANGLNNDA</sequence>
<comment type="function">
    <text evidence="8">Iron-storage protein.</text>
</comment>
<dbReference type="FunFam" id="1.20.1260.10:FF:000001">
    <property type="entry name" value="Non-heme ferritin"/>
    <property type="match status" value="1"/>
</dbReference>
<feature type="binding site" evidence="7">
    <location>
        <position position="127"/>
    </location>
    <ligand>
        <name>Fe cation</name>
        <dbReference type="ChEBI" id="CHEBI:24875"/>
        <label>1</label>
    </ligand>
</feature>
<gene>
    <name evidence="10" type="ORF">E1J38_003700</name>
</gene>
<evidence type="ECO:0000256" key="2">
    <source>
        <dbReference type="ARBA" id="ARBA00022434"/>
    </source>
</evidence>
<keyword evidence="4" id="KW-0560">Oxidoreductase</keyword>
<dbReference type="GO" id="GO:0008199">
    <property type="term" value="F:ferric iron binding"/>
    <property type="evidence" value="ECO:0007669"/>
    <property type="project" value="InterPro"/>
</dbReference>
<dbReference type="GO" id="GO:0008198">
    <property type="term" value="F:ferrous iron binding"/>
    <property type="evidence" value="ECO:0007669"/>
    <property type="project" value="TreeGrafter"/>
</dbReference>
<feature type="binding site" evidence="7">
    <location>
        <position position="50"/>
    </location>
    <ligand>
        <name>Fe cation</name>
        <dbReference type="ChEBI" id="CHEBI:24875"/>
        <label>1</label>
    </ligand>
</feature>
<evidence type="ECO:0000256" key="6">
    <source>
        <dbReference type="ARBA" id="ARBA00054546"/>
    </source>
</evidence>
<evidence type="ECO:0000313" key="11">
    <source>
        <dbReference type="Proteomes" id="UP000295814"/>
    </source>
</evidence>
<comment type="subcellular location">
    <subcellularLocation>
        <location evidence="8">Cytoplasm</location>
    </subcellularLocation>
</comment>
<keyword evidence="2 8" id="KW-0409">Iron storage</keyword>
<dbReference type="PANTHER" id="PTHR11431:SF127">
    <property type="entry name" value="BACTERIAL NON-HEME FERRITIN"/>
    <property type="match status" value="1"/>
</dbReference>
<dbReference type="InterPro" id="IPR009040">
    <property type="entry name" value="Ferritin-like_diiron"/>
</dbReference>